<keyword evidence="3" id="KW-1185">Reference proteome</keyword>
<name>A0A133VEI3_9EURY</name>
<gene>
    <name evidence="2" type="ORF">AKJ50_01960</name>
</gene>
<evidence type="ECO:0000313" key="3">
    <source>
        <dbReference type="Proteomes" id="UP000070311"/>
    </source>
</evidence>
<accession>A0A133VEI3</accession>
<sequence length="79" mass="9511">MDRMAPPHDNDDASNATTTRNENRSRRQLPRPNNPRRPRHTPTNPAKKKRHKRRLPKTVRRKNKTEKIRQKITTQKKQK</sequence>
<dbReference type="Proteomes" id="UP000070311">
    <property type="component" value="Unassembled WGS sequence"/>
</dbReference>
<feature type="region of interest" description="Disordered" evidence="1">
    <location>
        <begin position="1"/>
        <end position="79"/>
    </location>
</feature>
<proteinExistence type="predicted"/>
<dbReference type="AlphaFoldDB" id="A0A133VEI3"/>
<comment type="caution">
    <text evidence="2">The sequence shown here is derived from an EMBL/GenBank/DDBJ whole genome shotgun (WGS) entry which is preliminary data.</text>
</comment>
<feature type="compositionally biased region" description="Basic residues" evidence="1">
    <location>
        <begin position="26"/>
        <end position="64"/>
    </location>
</feature>
<dbReference type="EMBL" id="LHYD01000041">
    <property type="protein sequence ID" value="KXB04835.1"/>
    <property type="molecule type" value="Genomic_DNA"/>
</dbReference>
<feature type="compositionally biased region" description="Basic and acidic residues" evidence="1">
    <location>
        <begin position="1"/>
        <end position="11"/>
    </location>
</feature>
<protein>
    <submittedName>
        <fullName evidence="2">Uncharacterized protein</fullName>
    </submittedName>
</protein>
<organism evidence="2 3">
    <name type="scientific">candidate division MSBL1 archaeon SCGC-AAA382A13</name>
    <dbReference type="NCBI Taxonomy" id="1698279"/>
    <lineage>
        <taxon>Archaea</taxon>
        <taxon>Methanobacteriati</taxon>
        <taxon>Methanobacteriota</taxon>
        <taxon>candidate division MSBL1</taxon>
    </lineage>
</organism>
<evidence type="ECO:0000313" key="2">
    <source>
        <dbReference type="EMBL" id="KXB04835.1"/>
    </source>
</evidence>
<reference evidence="2 3" key="1">
    <citation type="journal article" date="2016" name="Sci. Rep.">
        <title>Metabolic traits of an uncultured archaeal lineage -MSBL1- from brine pools of the Red Sea.</title>
        <authorList>
            <person name="Mwirichia R."/>
            <person name="Alam I."/>
            <person name="Rashid M."/>
            <person name="Vinu M."/>
            <person name="Ba-Alawi W."/>
            <person name="Anthony Kamau A."/>
            <person name="Kamanda Ngugi D."/>
            <person name="Goker M."/>
            <person name="Klenk H.P."/>
            <person name="Bajic V."/>
            <person name="Stingl U."/>
        </authorList>
    </citation>
    <scope>NUCLEOTIDE SEQUENCE [LARGE SCALE GENOMIC DNA]</scope>
    <source>
        <strain evidence="2">SCGC-AAA382A13</strain>
    </source>
</reference>
<evidence type="ECO:0000256" key="1">
    <source>
        <dbReference type="SAM" id="MobiDB-lite"/>
    </source>
</evidence>